<dbReference type="RefSeq" id="WP_240915435.1">
    <property type="nucleotide sequence ID" value="NZ_CP103460.1"/>
</dbReference>
<dbReference type="PROSITE" id="PS50005">
    <property type="entry name" value="TPR"/>
    <property type="match status" value="1"/>
</dbReference>
<keyword evidence="2" id="KW-0328">Glycosyltransferase</keyword>
<evidence type="ECO:0000256" key="1">
    <source>
        <dbReference type="ARBA" id="ARBA00004922"/>
    </source>
</evidence>
<reference evidence="8 9" key="1">
    <citation type="journal article" date="2014" name="Int. J. Syst. Evol. Microbiol.">
        <title>Complete genome sequence of Corynebacterium casei LMG S-19264T (=DSM 44701T), isolated from a smear-ripened cheese.</title>
        <authorList>
            <consortium name="US DOE Joint Genome Institute (JGI-PGF)"/>
            <person name="Walter F."/>
            <person name="Albersmeier A."/>
            <person name="Kalinowski J."/>
            <person name="Ruckert C."/>
        </authorList>
    </citation>
    <scope>NUCLEOTIDE SEQUENCE [LARGE SCALE GENOMIC DNA]</scope>
    <source>
        <strain evidence="8 9">CECT 8670</strain>
    </source>
</reference>
<dbReference type="PANTHER" id="PTHR44835:SF1">
    <property type="entry name" value="PROTEIN O-GLCNAC TRANSFERASE"/>
    <property type="match status" value="1"/>
</dbReference>
<dbReference type="PANTHER" id="PTHR44835">
    <property type="entry name" value="UDP-N-ACETYLGLUCOSAMINE--PEPTIDE N-ACETYLGLUCOSAMINYLTRANSFERASE SPINDLY-RELATED"/>
    <property type="match status" value="1"/>
</dbReference>
<gene>
    <name evidence="8" type="ORF">QWY81_02445</name>
</gene>
<evidence type="ECO:0000256" key="2">
    <source>
        <dbReference type="ARBA" id="ARBA00022676"/>
    </source>
</evidence>
<accession>A0AAJ1VGF6</accession>
<keyword evidence="3" id="KW-0808">Transferase</keyword>
<feature type="repeat" description="TPR" evidence="6">
    <location>
        <begin position="111"/>
        <end position="144"/>
    </location>
</feature>
<protein>
    <submittedName>
        <fullName evidence="8">Tetratricopeptide repeat protein</fullName>
    </submittedName>
</protein>
<keyword evidence="5 6" id="KW-0802">TPR repeat</keyword>
<dbReference type="Proteomes" id="UP001228636">
    <property type="component" value="Unassembled WGS sequence"/>
</dbReference>
<comment type="caution">
    <text evidence="8">The sequence shown here is derived from an EMBL/GenBank/DDBJ whole genome shotgun (WGS) entry which is preliminary data.</text>
</comment>
<dbReference type="SMART" id="SM00028">
    <property type="entry name" value="TPR"/>
    <property type="match status" value="3"/>
</dbReference>
<keyword evidence="4" id="KW-0677">Repeat</keyword>
<feature type="compositionally biased region" description="Basic and acidic residues" evidence="7">
    <location>
        <begin position="269"/>
        <end position="280"/>
    </location>
</feature>
<dbReference type="PROSITE" id="PS50293">
    <property type="entry name" value="TPR_REGION"/>
    <property type="match status" value="1"/>
</dbReference>
<name>A0AAJ1VGF6_9FLAO</name>
<evidence type="ECO:0000256" key="3">
    <source>
        <dbReference type="ARBA" id="ARBA00022679"/>
    </source>
</evidence>
<feature type="compositionally biased region" description="Basic and acidic residues" evidence="7">
    <location>
        <begin position="158"/>
        <end position="235"/>
    </location>
</feature>
<feature type="region of interest" description="Disordered" evidence="7">
    <location>
        <begin position="157"/>
        <end position="280"/>
    </location>
</feature>
<dbReference type="Pfam" id="PF07719">
    <property type="entry name" value="TPR_2"/>
    <property type="match status" value="1"/>
</dbReference>
<dbReference type="InterPro" id="IPR019734">
    <property type="entry name" value="TPR_rpt"/>
</dbReference>
<evidence type="ECO:0000313" key="9">
    <source>
        <dbReference type="Proteomes" id="UP001228636"/>
    </source>
</evidence>
<evidence type="ECO:0000256" key="5">
    <source>
        <dbReference type="ARBA" id="ARBA00022803"/>
    </source>
</evidence>
<sequence>MKEVKGNMKILQYILIVFLMLFSPKEILAQKDSIALQREARKLLRQGNDLYSKKQFTDASVAYQKSLANNTKYDKASYNLGNALYENNNFKEAVPQYELTAETAKDKFTKAEAYHNIGNAMMEQKQYQAAVDAYKNSLRNNPNDDETRYNLAVAQSLLEKENQDNKDDKNKDNKDKKDQDKKDKDDKKDGDDKDKDKDKDKDQKDQKDKDGKGDDEKDKNKDPKKDEKKEQEKPKPQPGKMSPEQVKQLLESLNNEEKKTQKKMNAQKAKGEKVKQEKDW</sequence>
<dbReference type="AlphaFoldDB" id="A0AAJ1VGF6"/>
<dbReference type="Pfam" id="PF13432">
    <property type="entry name" value="TPR_16"/>
    <property type="match status" value="1"/>
</dbReference>
<dbReference type="GO" id="GO:0016757">
    <property type="term" value="F:glycosyltransferase activity"/>
    <property type="evidence" value="ECO:0007669"/>
    <property type="project" value="UniProtKB-KW"/>
</dbReference>
<dbReference type="Gene3D" id="1.25.40.10">
    <property type="entry name" value="Tetratricopeptide repeat domain"/>
    <property type="match status" value="2"/>
</dbReference>
<dbReference type="InterPro" id="IPR013105">
    <property type="entry name" value="TPR_2"/>
</dbReference>
<evidence type="ECO:0000256" key="7">
    <source>
        <dbReference type="SAM" id="MobiDB-lite"/>
    </source>
</evidence>
<evidence type="ECO:0000313" key="8">
    <source>
        <dbReference type="EMBL" id="MDN3618312.1"/>
    </source>
</evidence>
<dbReference type="SUPFAM" id="SSF48452">
    <property type="entry name" value="TPR-like"/>
    <property type="match status" value="1"/>
</dbReference>
<organism evidence="8 9">
    <name type="scientific">Polaribacter sejongensis</name>
    <dbReference type="NCBI Taxonomy" id="985043"/>
    <lineage>
        <taxon>Bacteria</taxon>
        <taxon>Pseudomonadati</taxon>
        <taxon>Bacteroidota</taxon>
        <taxon>Flavobacteriia</taxon>
        <taxon>Flavobacteriales</taxon>
        <taxon>Flavobacteriaceae</taxon>
    </lineage>
</organism>
<dbReference type="EMBL" id="JAUFQH010000003">
    <property type="protein sequence ID" value="MDN3618312.1"/>
    <property type="molecule type" value="Genomic_DNA"/>
</dbReference>
<proteinExistence type="predicted"/>
<evidence type="ECO:0000256" key="4">
    <source>
        <dbReference type="ARBA" id="ARBA00022737"/>
    </source>
</evidence>
<evidence type="ECO:0000256" key="6">
    <source>
        <dbReference type="PROSITE-ProRule" id="PRU00339"/>
    </source>
</evidence>
<dbReference type="InterPro" id="IPR051939">
    <property type="entry name" value="Glycosyltr_41/O-GlcNAc_trsf"/>
</dbReference>
<dbReference type="InterPro" id="IPR011990">
    <property type="entry name" value="TPR-like_helical_dom_sf"/>
</dbReference>
<comment type="pathway">
    <text evidence="1">Protein modification; protein glycosylation.</text>
</comment>